<dbReference type="InterPro" id="IPR016181">
    <property type="entry name" value="Acyl_CoA_acyltransferase"/>
</dbReference>
<evidence type="ECO:0000313" key="2">
    <source>
        <dbReference type="EMBL" id="MEH8019608.1"/>
    </source>
</evidence>
<evidence type="ECO:0000259" key="1">
    <source>
        <dbReference type="PROSITE" id="PS51186"/>
    </source>
</evidence>
<gene>
    <name evidence="2" type="ORF">MN202_20455</name>
</gene>
<dbReference type="EMBL" id="JALAAR010000045">
    <property type="protein sequence ID" value="MEH8019608.1"/>
    <property type="molecule type" value="Genomic_DNA"/>
</dbReference>
<dbReference type="InterPro" id="IPR000182">
    <property type="entry name" value="GNAT_dom"/>
</dbReference>
<feature type="domain" description="N-acetyltransferase" evidence="1">
    <location>
        <begin position="28"/>
        <end position="162"/>
    </location>
</feature>
<dbReference type="Proteomes" id="UP001375382">
    <property type="component" value="Unassembled WGS sequence"/>
</dbReference>
<protein>
    <submittedName>
        <fullName evidence="2">GNAT family N-acetyltransferase</fullName>
    </submittedName>
</protein>
<accession>A0ABU8CCH3</accession>
<name>A0ABU8CCH3_9GAMM</name>
<evidence type="ECO:0000313" key="3">
    <source>
        <dbReference type="Proteomes" id="UP001375382"/>
    </source>
</evidence>
<dbReference type="Pfam" id="PF00583">
    <property type="entry name" value="Acetyltransf_1"/>
    <property type="match status" value="1"/>
</dbReference>
<dbReference type="RefSeq" id="WP_335737985.1">
    <property type="nucleotide sequence ID" value="NZ_JALAAR010000045.1"/>
</dbReference>
<dbReference type="PROSITE" id="PS51186">
    <property type="entry name" value="GNAT"/>
    <property type="match status" value="1"/>
</dbReference>
<dbReference type="SUPFAM" id="SSF55729">
    <property type="entry name" value="Acyl-CoA N-acyltransferases (Nat)"/>
    <property type="match status" value="1"/>
</dbReference>
<proteinExistence type="predicted"/>
<reference evidence="2 3" key="1">
    <citation type="journal article" date="2023" name="Ecotoxicol. Environ. Saf.">
        <title>Mercury remediation potential of mercury-resistant strain Rheinheimera metallidurans sp. nov. isolated from a municipal waste dumping site.</title>
        <authorList>
            <person name="Yadav V."/>
            <person name="Manjhi A."/>
            <person name="Vadakedath N."/>
        </authorList>
    </citation>
    <scope>NUCLEOTIDE SEQUENCE [LARGE SCALE GENOMIC DNA]</scope>
    <source>
        <strain evidence="2 3">E-49</strain>
    </source>
</reference>
<keyword evidence="3" id="KW-1185">Reference proteome</keyword>
<sequence length="167" mass="18837">MLAALESNKGFESRHSMINKLDNSNAKVAKQIFTTFQNSYKIEAQLIGTLDFPPLSRSVRDIENSTTLFYGFSENESLAAVIEIVINGENLDINSLTVDPCYFRRGIADKLLIYVLHEFDFSKAIVETAVVNTPAINLYKKHGFVEFKRWTPSHGIEKLAMSVENTL</sequence>
<dbReference type="Gene3D" id="3.40.630.30">
    <property type="match status" value="1"/>
</dbReference>
<organism evidence="2 3">
    <name type="scientific">Rheinheimera muenzenbergensis</name>
    <dbReference type="NCBI Taxonomy" id="1193628"/>
    <lineage>
        <taxon>Bacteria</taxon>
        <taxon>Pseudomonadati</taxon>
        <taxon>Pseudomonadota</taxon>
        <taxon>Gammaproteobacteria</taxon>
        <taxon>Chromatiales</taxon>
        <taxon>Chromatiaceae</taxon>
        <taxon>Rheinheimera</taxon>
    </lineage>
</organism>
<comment type="caution">
    <text evidence="2">The sequence shown here is derived from an EMBL/GenBank/DDBJ whole genome shotgun (WGS) entry which is preliminary data.</text>
</comment>